<dbReference type="InterPro" id="IPR019775">
    <property type="entry name" value="WD40_repeat_CS"/>
</dbReference>
<feature type="repeat" description="WD" evidence="3">
    <location>
        <begin position="346"/>
        <end position="387"/>
    </location>
</feature>
<comment type="caution">
    <text evidence="4">The sequence shown here is derived from an EMBL/GenBank/DDBJ whole genome shotgun (WGS) entry which is preliminary data.</text>
</comment>
<feature type="repeat" description="WD" evidence="3">
    <location>
        <begin position="388"/>
        <end position="418"/>
    </location>
</feature>
<dbReference type="InterPro" id="IPR001680">
    <property type="entry name" value="WD40_rpt"/>
</dbReference>
<protein>
    <submittedName>
        <fullName evidence="4">Uncharacterized protein</fullName>
    </submittedName>
</protein>
<feature type="repeat" description="WD" evidence="3">
    <location>
        <begin position="427"/>
        <end position="468"/>
    </location>
</feature>
<evidence type="ECO:0000313" key="5">
    <source>
        <dbReference type="Proteomes" id="UP000249794"/>
    </source>
</evidence>
<dbReference type="Pfam" id="PF00400">
    <property type="entry name" value="WD40"/>
    <property type="match status" value="14"/>
</dbReference>
<sequence>MCEQLLTRKLIAHSPLASHALIQAQAPDYIRQTQTRLILKPIADQLLALSSQANWAQTIQQWLGELRQIPAQTGYAGGNLINLLIQMQIDLSGWDFSRLPIWSAYLKNVTLHRVSFAKSDLSHSAFSETFSQVLTVAFSPDGKLLATGDVNHEVQLWRVADGQLLLTFTMQQGWIWSVAFSPDGKLLASSANQSVQLWDVQSRELVQSLNGYSDRVFSVAFSPDGQLLATGSEDQWVRIWEWRTGTLRHQLSGHTDEVRSVAFAPQAQNSQRLTLASASYDGSVRLWDAVSGECAQVLPGATKLRSVAFSPDGKTLATGGAAGYLQLWQIKPSGAKRWQRCSDKELFNAQQPIRSVAFSPDGRTLASGSDDGKVWRWNYHTGEVLKVLSGHTSWISAIAFSVDHLLASGSEDRTVRLWYNNLCQRQFQGYSNGIWSVAFNPTGNLLASGSQDRRVRLWSAKTGELLGSLAGHTSWIWSVAFSPTQLTLASSSEDGTIRIWDIHTQQQRHVLTGHKDAVLSLLYTPQGTLWSGSLDGTLKHWTAKGICLETLDRERDGHRGGVWAIALSLDGDRLLSGSQDQTLKLWDTASGRLIDTLSGHRSWIRAVAISPDCQTLFSGSADGMLKIWQADDSGKYRCQQTHIAHSGPVLSIAIHKGGQQIATSSTDRTIKLWNLKSGTYQAISQAHDRWVKSLTYSPDGSTLASCSQDETIKLWHTTPLENAPTLSQTLRMPRPYEALNIEQASGLTAAQQSTLKQLGATAIARYCDSQPVLSAAHF</sequence>
<organism evidence="4 5">
    <name type="scientific">Phormidesmis priestleyi</name>
    <dbReference type="NCBI Taxonomy" id="268141"/>
    <lineage>
        <taxon>Bacteria</taxon>
        <taxon>Bacillati</taxon>
        <taxon>Cyanobacteriota</taxon>
        <taxon>Cyanophyceae</taxon>
        <taxon>Leptolyngbyales</taxon>
        <taxon>Leptolyngbyaceae</taxon>
        <taxon>Phormidesmis</taxon>
    </lineage>
</organism>
<dbReference type="AlphaFoldDB" id="A0A2W4WSA8"/>
<feature type="repeat" description="WD" evidence="3">
    <location>
        <begin position="684"/>
        <end position="715"/>
    </location>
</feature>
<dbReference type="PANTHER" id="PTHR22847:SF637">
    <property type="entry name" value="WD REPEAT DOMAIN 5B"/>
    <property type="match status" value="1"/>
</dbReference>
<evidence type="ECO:0000313" key="4">
    <source>
        <dbReference type="EMBL" id="PZO48083.1"/>
    </source>
</evidence>
<feature type="repeat" description="WD" evidence="3">
    <location>
        <begin position="126"/>
        <end position="167"/>
    </location>
</feature>
<dbReference type="InterPro" id="IPR036322">
    <property type="entry name" value="WD40_repeat_dom_sf"/>
</dbReference>
<feature type="repeat" description="WD" evidence="3">
    <location>
        <begin position="209"/>
        <end position="250"/>
    </location>
</feature>
<dbReference type="SMART" id="SM00320">
    <property type="entry name" value="WD40"/>
    <property type="match status" value="14"/>
</dbReference>
<feature type="repeat" description="WD" evidence="3">
    <location>
        <begin position="469"/>
        <end position="510"/>
    </location>
</feature>
<dbReference type="PROSITE" id="PS50082">
    <property type="entry name" value="WD_REPEATS_2"/>
    <property type="match status" value="14"/>
</dbReference>
<dbReference type="PROSITE" id="PS00678">
    <property type="entry name" value="WD_REPEATS_1"/>
    <property type="match status" value="4"/>
</dbReference>
<accession>A0A2W4WSA8</accession>
<dbReference type="SUPFAM" id="SSF50978">
    <property type="entry name" value="WD40 repeat-like"/>
    <property type="match status" value="2"/>
</dbReference>
<name>A0A2W4WSA8_9CYAN</name>
<reference evidence="4 5" key="2">
    <citation type="submission" date="2018-06" db="EMBL/GenBank/DDBJ databases">
        <title>Metagenomic assembly of (sub)arctic Cyanobacteria and their associated microbiome from non-axenic cultures.</title>
        <authorList>
            <person name="Baurain D."/>
        </authorList>
    </citation>
    <scope>NUCLEOTIDE SEQUENCE [LARGE SCALE GENOMIC DNA]</scope>
    <source>
        <strain evidence="4">ULC027bin1</strain>
    </source>
</reference>
<evidence type="ECO:0000256" key="3">
    <source>
        <dbReference type="PROSITE-ProRule" id="PRU00221"/>
    </source>
</evidence>
<dbReference type="CDD" id="cd00200">
    <property type="entry name" value="WD40"/>
    <property type="match status" value="2"/>
</dbReference>
<dbReference type="PANTHER" id="PTHR22847">
    <property type="entry name" value="WD40 REPEAT PROTEIN"/>
    <property type="match status" value="1"/>
</dbReference>
<feature type="repeat" description="WD" evidence="3">
    <location>
        <begin position="511"/>
        <end position="541"/>
    </location>
</feature>
<evidence type="ECO:0000256" key="1">
    <source>
        <dbReference type="ARBA" id="ARBA00022574"/>
    </source>
</evidence>
<dbReference type="EMBL" id="QBMP01000249">
    <property type="protein sequence ID" value="PZO48083.1"/>
    <property type="molecule type" value="Genomic_DNA"/>
</dbReference>
<dbReference type="Gene3D" id="2.130.10.10">
    <property type="entry name" value="YVTN repeat-like/Quinoprotein amine dehydrogenase"/>
    <property type="match status" value="5"/>
</dbReference>
<reference evidence="5" key="1">
    <citation type="submission" date="2018-04" db="EMBL/GenBank/DDBJ databases">
        <authorList>
            <person name="Cornet L."/>
        </authorList>
    </citation>
    <scope>NUCLEOTIDE SEQUENCE [LARGE SCALE GENOMIC DNA]</scope>
</reference>
<dbReference type="PRINTS" id="PR00320">
    <property type="entry name" value="GPROTEINBRPT"/>
</dbReference>
<keyword evidence="2" id="KW-0677">Repeat</keyword>
<evidence type="ECO:0000256" key="2">
    <source>
        <dbReference type="ARBA" id="ARBA00022737"/>
    </source>
</evidence>
<feature type="repeat" description="WD" evidence="3">
    <location>
        <begin position="597"/>
        <end position="629"/>
    </location>
</feature>
<keyword evidence="1 3" id="KW-0853">WD repeat</keyword>
<dbReference type="PROSITE" id="PS50294">
    <property type="entry name" value="WD_REPEATS_REGION"/>
    <property type="match status" value="12"/>
</dbReference>
<feature type="repeat" description="WD" evidence="3">
    <location>
        <begin position="642"/>
        <end position="683"/>
    </location>
</feature>
<feature type="repeat" description="WD" evidence="3">
    <location>
        <begin position="304"/>
        <end position="331"/>
    </location>
</feature>
<dbReference type="Proteomes" id="UP000249794">
    <property type="component" value="Unassembled WGS sequence"/>
</dbReference>
<proteinExistence type="predicted"/>
<dbReference type="InterPro" id="IPR015943">
    <property type="entry name" value="WD40/YVTN_repeat-like_dom_sf"/>
</dbReference>
<feature type="repeat" description="WD" evidence="3">
    <location>
        <begin position="168"/>
        <end position="208"/>
    </location>
</feature>
<dbReference type="InterPro" id="IPR020472">
    <property type="entry name" value="WD40_PAC1"/>
</dbReference>
<feature type="repeat" description="WD" evidence="3">
    <location>
        <begin position="555"/>
        <end position="596"/>
    </location>
</feature>
<feature type="repeat" description="WD" evidence="3">
    <location>
        <begin position="251"/>
        <end position="297"/>
    </location>
</feature>
<gene>
    <name evidence="4" type="ORF">DCF15_18295</name>
</gene>